<sequence>MPDSQRGHRVTAVPGSQHVRVEIAGRVVADSHRPVVVHETGLPVRYYLPPQDVDLTLFEPTDTHTTCPFKGIASYWTYLGDGEATRKQDVVWAYEEPLASVAAIKGHLSFYDTVADITVEGPEPEAPQG</sequence>
<dbReference type="RefSeq" id="WP_222974936.1">
    <property type="nucleotide sequence ID" value="NZ_JAINVZ010000003.1"/>
</dbReference>
<dbReference type="Proteomes" id="UP001198565">
    <property type="component" value="Unassembled WGS sequence"/>
</dbReference>
<dbReference type="Pfam" id="PF04248">
    <property type="entry name" value="NTP_transf_9"/>
    <property type="match status" value="1"/>
</dbReference>
<proteinExistence type="predicted"/>
<dbReference type="InterPro" id="IPR007361">
    <property type="entry name" value="DUF427"/>
</dbReference>
<feature type="domain" description="DUF427" evidence="1">
    <location>
        <begin position="19"/>
        <end position="112"/>
    </location>
</feature>
<evidence type="ECO:0000313" key="2">
    <source>
        <dbReference type="EMBL" id="MBY8884496.1"/>
    </source>
</evidence>
<accession>A0ABS7QMS9</accession>
<dbReference type="PANTHER" id="PTHR34310:SF8">
    <property type="entry name" value="CONSERVED PROTEIN"/>
    <property type="match status" value="1"/>
</dbReference>
<name>A0ABS7QMS9_9ACTN</name>
<protein>
    <submittedName>
        <fullName evidence="2">DUF427 domain-containing protein</fullName>
    </submittedName>
</protein>
<organism evidence="2 3">
    <name type="scientific">Streptantibioticus parmotrematis</name>
    <dbReference type="NCBI Taxonomy" id="2873249"/>
    <lineage>
        <taxon>Bacteria</taxon>
        <taxon>Bacillati</taxon>
        <taxon>Actinomycetota</taxon>
        <taxon>Actinomycetes</taxon>
        <taxon>Kitasatosporales</taxon>
        <taxon>Streptomycetaceae</taxon>
        <taxon>Streptantibioticus</taxon>
    </lineage>
</organism>
<gene>
    <name evidence="2" type="ORF">K7472_06515</name>
</gene>
<dbReference type="InterPro" id="IPR038694">
    <property type="entry name" value="DUF427_sf"/>
</dbReference>
<dbReference type="EMBL" id="JAINVZ010000003">
    <property type="protein sequence ID" value="MBY8884496.1"/>
    <property type="molecule type" value="Genomic_DNA"/>
</dbReference>
<evidence type="ECO:0000313" key="3">
    <source>
        <dbReference type="Proteomes" id="UP001198565"/>
    </source>
</evidence>
<keyword evidence="3" id="KW-1185">Reference proteome</keyword>
<dbReference type="PANTHER" id="PTHR34310">
    <property type="entry name" value="DUF427 DOMAIN PROTEIN (AFU_ORTHOLOGUE AFUA_3G02220)"/>
    <property type="match status" value="1"/>
</dbReference>
<dbReference type="Gene3D" id="2.170.150.40">
    <property type="entry name" value="Domain of unknown function (DUF427)"/>
    <property type="match status" value="1"/>
</dbReference>
<reference evidence="2 3" key="1">
    <citation type="submission" date="2021-08" db="EMBL/GenBank/DDBJ databases">
        <title>Streptomyces sp. PTM05 isolated from lichen.</title>
        <authorList>
            <person name="Somphong A."/>
            <person name="Phongsopitanun W."/>
            <person name="Tanasupawat S."/>
        </authorList>
    </citation>
    <scope>NUCLEOTIDE SEQUENCE [LARGE SCALE GENOMIC DNA]</scope>
    <source>
        <strain evidence="2 3">Ptm05</strain>
    </source>
</reference>
<comment type="caution">
    <text evidence="2">The sequence shown here is derived from an EMBL/GenBank/DDBJ whole genome shotgun (WGS) entry which is preliminary data.</text>
</comment>
<evidence type="ECO:0000259" key="1">
    <source>
        <dbReference type="Pfam" id="PF04248"/>
    </source>
</evidence>